<dbReference type="InterPro" id="IPR000489">
    <property type="entry name" value="Pterin-binding_dom"/>
</dbReference>
<dbReference type="UniPathway" id="UPA00051">
    <property type="reaction ID" value="UER00081"/>
</dbReference>
<reference evidence="30" key="1">
    <citation type="submission" date="2006-10" db="EMBL/GenBank/DDBJ databases">
        <title>Complete sequence of Solibacter usitatus Ellin6076.</title>
        <authorList>
            <consortium name="US DOE Joint Genome Institute"/>
            <person name="Copeland A."/>
            <person name="Lucas S."/>
            <person name="Lapidus A."/>
            <person name="Barry K."/>
            <person name="Detter J.C."/>
            <person name="Glavina del Rio T."/>
            <person name="Hammon N."/>
            <person name="Israni S."/>
            <person name="Dalin E."/>
            <person name="Tice H."/>
            <person name="Pitluck S."/>
            <person name="Thompson L.S."/>
            <person name="Brettin T."/>
            <person name="Bruce D."/>
            <person name="Han C."/>
            <person name="Tapia R."/>
            <person name="Gilna P."/>
            <person name="Schmutz J."/>
            <person name="Larimer F."/>
            <person name="Land M."/>
            <person name="Hauser L."/>
            <person name="Kyrpides N."/>
            <person name="Mikhailova N."/>
            <person name="Janssen P.H."/>
            <person name="Kuske C.R."/>
            <person name="Richardson P."/>
        </authorList>
    </citation>
    <scope>NUCLEOTIDE SEQUENCE</scope>
    <source>
        <strain evidence="30">Ellin6076</strain>
    </source>
</reference>
<dbReference type="FunFam" id="3.20.20.20:FF:000017">
    <property type="entry name" value="Methionine synthase"/>
    <property type="match status" value="1"/>
</dbReference>
<dbReference type="InterPro" id="IPR011005">
    <property type="entry name" value="Dihydropteroate_synth-like_sf"/>
</dbReference>
<comment type="catalytic activity">
    <reaction evidence="1 21">
        <text>(6S)-5-methyl-5,6,7,8-tetrahydrofolate + L-homocysteine = (6S)-5,6,7,8-tetrahydrofolate + L-methionine</text>
        <dbReference type="Rhea" id="RHEA:11172"/>
        <dbReference type="ChEBI" id="CHEBI:18608"/>
        <dbReference type="ChEBI" id="CHEBI:57453"/>
        <dbReference type="ChEBI" id="CHEBI:57844"/>
        <dbReference type="ChEBI" id="CHEBI:58199"/>
        <dbReference type="EC" id="2.1.1.13"/>
    </reaction>
</comment>
<keyword evidence="8 21" id="KW-0489">Methyltransferase</keyword>
<dbReference type="SUPFAM" id="SSF82282">
    <property type="entry name" value="Homocysteine S-methyltransferase"/>
    <property type="match status" value="1"/>
</dbReference>
<dbReference type="Pfam" id="PF02965">
    <property type="entry name" value="Met_synt_B12"/>
    <property type="match status" value="1"/>
</dbReference>
<keyword evidence="16 21" id="KW-0486">Methionine biosynthesis</keyword>
<evidence type="ECO:0000256" key="21">
    <source>
        <dbReference type="PIRNR" id="PIRNR000381"/>
    </source>
</evidence>
<evidence type="ECO:0000256" key="12">
    <source>
        <dbReference type="ARBA" id="ARBA00022691"/>
    </source>
</evidence>
<dbReference type="InterPro" id="IPR003726">
    <property type="entry name" value="HCY_dom"/>
</dbReference>
<evidence type="ECO:0000256" key="22">
    <source>
        <dbReference type="PIRSR" id="PIRSR000381-1"/>
    </source>
</evidence>
<evidence type="ECO:0000259" key="27">
    <source>
        <dbReference type="PROSITE" id="PS50974"/>
    </source>
</evidence>
<dbReference type="GO" id="GO:0046653">
    <property type="term" value="P:tetrahydrofolate metabolic process"/>
    <property type="evidence" value="ECO:0007669"/>
    <property type="project" value="TreeGrafter"/>
</dbReference>
<evidence type="ECO:0000259" key="26">
    <source>
        <dbReference type="PROSITE" id="PS50972"/>
    </source>
</evidence>
<dbReference type="PANTHER" id="PTHR45833">
    <property type="entry name" value="METHIONINE SYNTHASE"/>
    <property type="match status" value="1"/>
</dbReference>
<dbReference type="PROSITE" id="PS50970">
    <property type="entry name" value="HCY"/>
    <property type="match status" value="1"/>
</dbReference>
<dbReference type="GO" id="GO:0050667">
    <property type="term" value="P:homocysteine metabolic process"/>
    <property type="evidence" value="ECO:0007669"/>
    <property type="project" value="TreeGrafter"/>
</dbReference>
<feature type="binding site" evidence="23">
    <location>
        <position position="804"/>
    </location>
    <ligand>
        <name>methylcob(III)alamin</name>
        <dbReference type="ChEBI" id="CHEBI:28115"/>
    </ligand>
</feature>
<dbReference type="SUPFAM" id="SSF47644">
    <property type="entry name" value="Methionine synthase domain"/>
    <property type="match status" value="1"/>
</dbReference>
<dbReference type="InterPro" id="IPR037010">
    <property type="entry name" value="VitB12-dep_Met_synth_activ_sf"/>
</dbReference>
<dbReference type="CDD" id="cd02069">
    <property type="entry name" value="methionine_synthase_B12_BD"/>
    <property type="match status" value="1"/>
</dbReference>
<evidence type="ECO:0000256" key="13">
    <source>
        <dbReference type="ARBA" id="ARBA00022723"/>
    </source>
</evidence>
<evidence type="ECO:0000256" key="10">
    <source>
        <dbReference type="ARBA" id="ARBA00022628"/>
    </source>
</evidence>
<evidence type="ECO:0000313" key="30">
    <source>
        <dbReference type="EMBL" id="ABJ85148.1"/>
    </source>
</evidence>
<feature type="binding site" evidence="22 24">
    <location>
        <position position="294"/>
    </location>
    <ligand>
        <name>Zn(2+)</name>
        <dbReference type="ChEBI" id="CHEBI:29105"/>
    </ligand>
</feature>
<feature type="binding site" evidence="23">
    <location>
        <position position="860"/>
    </location>
    <ligand>
        <name>methylcob(III)alamin</name>
        <dbReference type="ChEBI" id="CHEBI:28115"/>
    </ligand>
</feature>
<dbReference type="InterPro" id="IPR050554">
    <property type="entry name" value="Met_Synthase/Corrinoid"/>
</dbReference>
<feature type="binding site" evidence="23">
    <location>
        <begin position="1173"/>
        <end position="1174"/>
    </location>
    <ligand>
        <name>S-adenosyl-L-methionine</name>
        <dbReference type="ChEBI" id="CHEBI:59789"/>
    </ligand>
</feature>
<dbReference type="NCBIfam" id="TIGR02082">
    <property type="entry name" value="metH"/>
    <property type="match status" value="1"/>
</dbReference>
<dbReference type="OrthoDB" id="9803687at2"/>
<comment type="cofactor">
    <cofactor evidence="3 21 22">
        <name>methylcob(III)alamin</name>
        <dbReference type="ChEBI" id="CHEBI:28115"/>
    </cofactor>
</comment>
<dbReference type="FunFam" id="3.20.20.330:FF:000001">
    <property type="entry name" value="Methionine synthase"/>
    <property type="match status" value="1"/>
</dbReference>
<dbReference type="InterPro" id="IPR004223">
    <property type="entry name" value="VitB12-dep_Met_synth_activ_dom"/>
</dbReference>
<evidence type="ECO:0000256" key="11">
    <source>
        <dbReference type="ARBA" id="ARBA00022679"/>
    </source>
</evidence>
<evidence type="ECO:0000256" key="3">
    <source>
        <dbReference type="ARBA" id="ARBA00001956"/>
    </source>
</evidence>
<dbReference type="InterPro" id="IPR036594">
    <property type="entry name" value="Meth_synthase_dom"/>
</dbReference>
<dbReference type="AlphaFoldDB" id="Q01YW7"/>
<dbReference type="STRING" id="234267.Acid_4184"/>
<feature type="domain" description="AdoMet activation" evidence="27">
    <location>
        <begin position="871"/>
        <end position="1185"/>
    </location>
</feature>
<comment type="similarity">
    <text evidence="5">Belongs to the vitamin-B12 dependent methionine synthase family.</text>
</comment>
<dbReference type="InterPro" id="IPR036589">
    <property type="entry name" value="HCY_dom_sf"/>
</dbReference>
<dbReference type="Pfam" id="PF02607">
    <property type="entry name" value="B12-binding_2"/>
    <property type="match status" value="1"/>
</dbReference>
<dbReference type="eggNOG" id="COG0646">
    <property type="taxonomic scope" value="Bacteria"/>
</dbReference>
<feature type="domain" description="B12-binding" evidence="28">
    <location>
        <begin position="746"/>
        <end position="881"/>
    </location>
</feature>
<dbReference type="GO" id="GO:0005829">
    <property type="term" value="C:cytosol"/>
    <property type="evidence" value="ECO:0007669"/>
    <property type="project" value="TreeGrafter"/>
</dbReference>
<dbReference type="InterPro" id="IPR033706">
    <property type="entry name" value="Met_synthase_B12-bd"/>
</dbReference>
<keyword evidence="15 21" id="KW-0862">Zinc</keyword>
<evidence type="ECO:0000256" key="1">
    <source>
        <dbReference type="ARBA" id="ARBA00001700"/>
    </source>
</evidence>
<feature type="binding site" evidence="22 24">
    <location>
        <position position="231"/>
    </location>
    <ligand>
        <name>Zn(2+)</name>
        <dbReference type="ChEBI" id="CHEBI:29105"/>
    </ligand>
</feature>
<evidence type="ECO:0000256" key="17">
    <source>
        <dbReference type="ARBA" id="ARBA00023285"/>
    </source>
</evidence>
<dbReference type="SMART" id="SM01018">
    <property type="entry name" value="B12-binding_2"/>
    <property type="match status" value="1"/>
</dbReference>
<dbReference type="SUPFAM" id="SSF56507">
    <property type="entry name" value="Methionine synthase activation domain-like"/>
    <property type="match status" value="1"/>
</dbReference>
<evidence type="ECO:0000256" key="6">
    <source>
        <dbReference type="ARBA" id="ARBA00012032"/>
    </source>
</evidence>
<dbReference type="EC" id="2.1.1.13" evidence="6 20"/>
<evidence type="ECO:0000259" key="28">
    <source>
        <dbReference type="PROSITE" id="PS51332"/>
    </source>
</evidence>
<dbReference type="GO" id="GO:0032259">
    <property type="term" value="P:methylation"/>
    <property type="evidence" value="ECO:0007669"/>
    <property type="project" value="UniProtKB-KW"/>
</dbReference>
<dbReference type="GO" id="GO:0008270">
    <property type="term" value="F:zinc ion binding"/>
    <property type="evidence" value="ECO:0007669"/>
    <property type="project" value="UniProtKB-UniRule"/>
</dbReference>
<organism evidence="30">
    <name type="scientific">Solibacter usitatus (strain Ellin6076)</name>
    <dbReference type="NCBI Taxonomy" id="234267"/>
    <lineage>
        <taxon>Bacteria</taxon>
        <taxon>Pseudomonadati</taxon>
        <taxon>Acidobacteriota</taxon>
        <taxon>Terriglobia</taxon>
        <taxon>Bryobacterales</taxon>
        <taxon>Solibacteraceae</taxon>
        <taxon>Candidatus Solibacter</taxon>
    </lineage>
</organism>
<dbReference type="InterPro" id="IPR011822">
    <property type="entry name" value="MetH"/>
</dbReference>
<dbReference type="KEGG" id="sus:Acid_4184"/>
<comment type="function">
    <text evidence="18 21">Catalyzes the transfer of a methyl group from methyl-cobalamin to homocysteine, yielding enzyme-bound cob(I)alamin and methionine. Subsequently, remethylates the cofactor using methyltetrahydrofolate.</text>
</comment>
<evidence type="ECO:0000256" key="18">
    <source>
        <dbReference type="ARBA" id="ARBA00025552"/>
    </source>
</evidence>
<feature type="binding site" evidence="23">
    <location>
        <begin position="756"/>
        <end position="760"/>
    </location>
    <ligand>
        <name>methylcob(III)alamin</name>
        <dbReference type="ChEBI" id="CHEBI:28115"/>
    </ligand>
</feature>
<proteinExistence type="inferred from homology"/>
<keyword evidence="13 21" id="KW-0479">Metal-binding</keyword>
<keyword evidence="11 21" id="KW-0808">Transferase</keyword>
<dbReference type="PROSITE" id="PS51332">
    <property type="entry name" value="B12_BINDING"/>
    <property type="match status" value="1"/>
</dbReference>
<dbReference type="InterPro" id="IPR003759">
    <property type="entry name" value="Cbl-bd_cap"/>
</dbReference>
<dbReference type="GO" id="GO:0031419">
    <property type="term" value="F:cobalamin binding"/>
    <property type="evidence" value="ECO:0007669"/>
    <property type="project" value="UniProtKB-UniRule"/>
</dbReference>
<dbReference type="PANTHER" id="PTHR45833:SF1">
    <property type="entry name" value="METHIONINE SYNTHASE"/>
    <property type="match status" value="1"/>
</dbReference>
<feature type="domain" description="Pterin-binding" evidence="26">
    <location>
        <begin position="340"/>
        <end position="599"/>
    </location>
</feature>
<dbReference type="InParanoid" id="Q01YW7"/>
<keyword evidence="17 21" id="KW-0170">Cobalt</keyword>
<evidence type="ECO:0000256" key="9">
    <source>
        <dbReference type="ARBA" id="ARBA00022605"/>
    </source>
</evidence>
<keyword evidence="9 21" id="KW-0028">Amino-acid biosynthesis</keyword>
<dbReference type="FunCoup" id="Q01YW7">
    <property type="interactions" value="531"/>
</dbReference>
<dbReference type="Gene3D" id="3.20.20.330">
    <property type="entry name" value="Homocysteine-binding-like domain"/>
    <property type="match status" value="1"/>
</dbReference>
<dbReference type="PROSITE" id="PS50972">
    <property type="entry name" value="PTERIN_BINDING"/>
    <property type="match status" value="1"/>
</dbReference>
<dbReference type="PROSITE" id="PS51337">
    <property type="entry name" value="B12_BINDING_NTER"/>
    <property type="match status" value="1"/>
</dbReference>
<evidence type="ECO:0000256" key="23">
    <source>
        <dbReference type="PIRSR" id="PIRSR000381-2"/>
    </source>
</evidence>
<dbReference type="PIRSF" id="PIRSF000381">
    <property type="entry name" value="MetH"/>
    <property type="match status" value="1"/>
</dbReference>
<dbReference type="HOGENOM" id="CLU_004914_4_0_0"/>
<comment type="cofactor">
    <cofactor evidence="2 21 24">
        <name>Zn(2+)</name>
        <dbReference type="ChEBI" id="CHEBI:29105"/>
    </cofactor>
</comment>
<dbReference type="eggNOG" id="COG1410">
    <property type="taxonomic scope" value="Bacteria"/>
</dbReference>
<evidence type="ECO:0000256" key="19">
    <source>
        <dbReference type="ARBA" id="ARBA00031040"/>
    </source>
</evidence>
<keyword evidence="14" id="KW-0677">Repeat</keyword>
<name>Q01YW7_SOLUE</name>
<evidence type="ECO:0000256" key="7">
    <source>
        <dbReference type="ARBA" id="ARBA00013998"/>
    </source>
</evidence>
<gene>
    <name evidence="30" type="ordered locus">Acid_4184</name>
</gene>
<evidence type="ECO:0000256" key="20">
    <source>
        <dbReference type="NCBIfam" id="TIGR02082"/>
    </source>
</evidence>
<feature type="domain" description="B12-binding N-terminal" evidence="29">
    <location>
        <begin position="652"/>
        <end position="746"/>
    </location>
</feature>
<evidence type="ECO:0000259" key="25">
    <source>
        <dbReference type="PROSITE" id="PS50970"/>
    </source>
</evidence>
<evidence type="ECO:0000256" key="14">
    <source>
        <dbReference type="ARBA" id="ARBA00022737"/>
    </source>
</evidence>
<dbReference type="EMBL" id="CP000473">
    <property type="protein sequence ID" value="ABJ85148.1"/>
    <property type="molecule type" value="Genomic_DNA"/>
</dbReference>
<keyword evidence="12 21" id="KW-0949">S-adenosyl-L-methionine</keyword>
<evidence type="ECO:0000256" key="15">
    <source>
        <dbReference type="ARBA" id="ARBA00022833"/>
    </source>
</evidence>
<dbReference type="Gene3D" id="3.20.20.20">
    <property type="entry name" value="Dihydropteroate synthase-like"/>
    <property type="match status" value="1"/>
</dbReference>
<dbReference type="InterPro" id="IPR036724">
    <property type="entry name" value="Cobalamin-bd_sf"/>
</dbReference>
<keyword evidence="10 21" id="KW-0846">Cobalamin</keyword>
<evidence type="ECO:0000256" key="24">
    <source>
        <dbReference type="PROSITE-ProRule" id="PRU00333"/>
    </source>
</evidence>
<feature type="binding site" evidence="23">
    <location>
        <position position="1119"/>
    </location>
    <ligand>
        <name>S-adenosyl-L-methionine</name>
        <dbReference type="ChEBI" id="CHEBI:59789"/>
    </ligand>
</feature>
<accession>Q01YW7</accession>
<evidence type="ECO:0000256" key="4">
    <source>
        <dbReference type="ARBA" id="ARBA00005178"/>
    </source>
</evidence>
<dbReference type="SUPFAM" id="SSF52242">
    <property type="entry name" value="Cobalamin (vitamin B12)-binding domain"/>
    <property type="match status" value="1"/>
</dbReference>
<dbReference type="SUPFAM" id="SSF51717">
    <property type="entry name" value="Dihydropteroate synthetase-like"/>
    <property type="match status" value="1"/>
</dbReference>
<evidence type="ECO:0000256" key="2">
    <source>
        <dbReference type="ARBA" id="ARBA00001947"/>
    </source>
</evidence>
<dbReference type="PROSITE" id="PS50974">
    <property type="entry name" value="ADOMET_ACTIVATION"/>
    <property type="match status" value="1"/>
</dbReference>
<comment type="pathway">
    <text evidence="4 21">Amino-acid biosynthesis; L-methionine biosynthesis via de novo pathway; L-methionine from L-homocysteine (MetH route): step 1/1.</text>
</comment>
<dbReference type="InterPro" id="IPR006158">
    <property type="entry name" value="Cobalamin-bd"/>
</dbReference>
<evidence type="ECO:0000259" key="29">
    <source>
        <dbReference type="PROSITE" id="PS51337"/>
    </source>
</evidence>
<comment type="domain">
    <text evidence="21">Modular enzyme with four functionally distinct domains. The isolated Hcy-binding domain catalyzes methyl transfer from free methylcobalamin to homocysteine. The Hcy-binding domain in association with the pterin-binding domain catalyzes the methylation of cob(I)alamin by methyltetrahydrofolate and the methylation of homocysteine. The B12-binding domain binds the cofactor. The AdoMet activation domain binds S-adenosyl-L-methionine. Under aerobic conditions cob(I)alamin can be converted to inactive cob(II)alamin. Reductive methylation by S-adenosyl-L-methionine and flavodoxin regenerates methylcobalamin.</text>
</comment>
<dbReference type="Pfam" id="PF02574">
    <property type="entry name" value="S-methyl_trans"/>
    <property type="match status" value="1"/>
</dbReference>
<protein>
    <recommendedName>
        <fullName evidence="7 20">Methionine synthase</fullName>
        <ecNumber evidence="6 20">2.1.1.13</ecNumber>
    </recommendedName>
    <alternativeName>
        <fullName evidence="19 21">5-methyltetrahydrofolate--homocysteine methyltransferase</fullName>
    </alternativeName>
</protein>
<dbReference type="GO" id="GO:0008705">
    <property type="term" value="F:methionine synthase activity"/>
    <property type="evidence" value="ECO:0007669"/>
    <property type="project" value="UniProtKB-UniRule"/>
</dbReference>
<feature type="domain" description="Hcy-binding" evidence="25">
    <location>
        <begin position="8"/>
        <end position="309"/>
    </location>
</feature>
<dbReference type="Gene3D" id="1.10.1240.10">
    <property type="entry name" value="Methionine synthase domain"/>
    <property type="match status" value="1"/>
</dbReference>
<evidence type="ECO:0000256" key="16">
    <source>
        <dbReference type="ARBA" id="ARBA00023167"/>
    </source>
</evidence>
<dbReference type="Pfam" id="PF00809">
    <property type="entry name" value="Pterin_bind"/>
    <property type="match status" value="1"/>
</dbReference>
<dbReference type="Pfam" id="PF02310">
    <property type="entry name" value="B12-binding"/>
    <property type="match status" value="1"/>
</dbReference>
<dbReference type="Gene3D" id="3.40.50.280">
    <property type="entry name" value="Cobalamin-binding domain"/>
    <property type="match status" value="1"/>
</dbReference>
<feature type="binding site" description="axial binding residue" evidence="22">
    <location>
        <position position="759"/>
    </location>
    <ligand>
        <name>methylcob(III)alamin</name>
        <dbReference type="ChEBI" id="CHEBI:28115"/>
    </ligand>
    <ligandPart>
        <name>Co</name>
        <dbReference type="ChEBI" id="CHEBI:27638"/>
    </ligandPart>
</feature>
<evidence type="ECO:0000256" key="5">
    <source>
        <dbReference type="ARBA" id="ARBA00010398"/>
    </source>
</evidence>
<dbReference type="Gene3D" id="3.10.196.10">
    <property type="entry name" value="Vitamin B12-dependent methionine synthase, activation domain"/>
    <property type="match status" value="1"/>
</dbReference>
<evidence type="ECO:0000256" key="8">
    <source>
        <dbReference type="ARBA" id="ARBA00022603"/>
    </source>
</evidence>
<sequence length="1185" mass="130138">MTNFLERQKALNDSLEQRVLVLDGAMGTMIHQAPLSIETDYLGRENCPEILNVTRPDVIQDIHRQYLEAGADIIETNTFGGTRIALADNKLEERAYELNFAAAKLAREVADQFSTAAKPRFVAGSIGPTNKDLNITGSTTFPEIKAAYYEQAKGLVEGGADYLLIETCFDTGSLKAGLVAVEQLGRELAIQIPVVASVTIERTGTMLGGQQIDALYASIGNHELLGVGMNCATGPDLMTDHIRTLNEMSAHRISCYPNAGLPNAEGKFGETPDSLAAQLEKFANQGWLNFVGGCCGTTPAHIQAIAQMIQGKRPRATPASKHRAYYSGIDLVEAEDSNRPLLVGERTNVIGSRLFKNLIADEKWEEATDIARRQVRNGAHVIDVCLQSTDREELEDIRPFYEKLIRKIKAPIMIDTTDPKAVELALTYCQGKSIINSVNLEDGEEKFERLCPIAKLYGAALVVGSIDEDKLQAQAFTRERKVAVAERSYRLLTEKYGIPGEDIIIDPLVFPCATGDVNYIGGAVETIEGIRLVKQALPYAKTVLGISNISFGLPAAAREVVNSVFLYYCTKAGLDLAIVNAEKLERFASIPEEERRLAEHLLFNTPPAGAEDESLRTAAEDWRAQSPEQKAAINQFHIAAIAEHFRKAGARVKKAAADMPLDQRLANYIIEGTKDGLIADLDRKRAEGATPLEIINGPLMAGMSEVGRLFNNNELIVAEVLQSAEAMKAAVNHLEQFMEKADTAARGKVLLATVKGDVHDIGKNLVEIILANNGYEVINLGIKVPPDVLIQAFREHMPDAIGLSGLLVKSTQQMVITATDLKAAGIDVPLLVGGAALSEKFTRTKIGPAYSEAVCYAKDAMTGLSLMNRLMDPAEREALIATSTTLEAPAAVEAPAEPLGPLSTRRSRKVRTELPVPPAPYLERKVRDVPNLADVWSYINPFMIYGRHLGYKGNFEKALAEHEEKALELFHNVEELKHEAAQFMHVKAVWQFFEAERDGNAIHLFAPGGASPIHTFRFGRQRREDGLCLSDYILDSPDGKRDHLALFVTTAGAGIRERSEQWKKAGEFFKAHAIQALAIETAEATAEWLHRRIREDWGFPDPPTTTMHDRFTSKYHGKRYSFGYPACPNLDDQQGVWKLINPDDIGVKLTEGMMMEPEASVSAIVFHHPDCAYFTADEGESEATA</sequence>
<feature type="binding site" evidence="22 24">
    <location>
        <position position="295"/>
    </location>
    <ligand>
        <name>Zn(2+)</name>
        <dbReference type="ChEBI" id="CHEBI:29105"/>
    </ligand>
</feature>